<dbReference type="Gene3D" id="2.60.120.340">
    <property type="entry name" value="Nucleoplasmin core domain"/>
    <property type="match status" value="1"/>
</dbReference>
<keyword evidence="2 4" id="KW-0697">Rotamase</keyword>
<dbReference type="Pfam" id="PF17800">
    <property type="entry name" value="NPL"/>
    <property type="match status" value="1"/>
</dbReference>
<feature type="compositionally biased region" description="Basic residues" evidence="6">
    <location>
        <begin position="233"/>
        <end position="246"/>
    </location>
</feature>
<protein>
    <recommendedName>
        <fullName evidence="4">FK506-binding protein</fullName>
        <ecNumber evidence="4">5.2.1.8</ecNumber>
    </recommendedName>
</protein>
<evidence type="ECO:0000256" key="2">
    <source>
        <dbReference type="ARBA" id="ARBA00023110"/>
    </source>
</evidence>
<dbReference type="EMBL" id="CM026430">
    <property type="protein sequence ID" value="KAG0560619.1"/>
    <property type="molecule type" value="Genomic_DNA"/>
</dbReference>
<dbReference type="AlphaFoldDB" id="A0A8T0GQP5"/>
<keyword evidence="9" id="KW-1185">Reference proteome</keyword>
<dbReference type="PROSITE" id="PS50059">
    <property type="entry name" value="FKBP_PPIASE"/>
    <property type="match status" value="1"/>
</dbReference>
<evidence type="ECO:0000259" key="7">
    <source>
        <dbReference type="PROSITE" id="PS50059"/>
    </source>
</evidence>
<comment type="similarity">
    <text evidence="4">Belongs to the FKBP-type PPIase family.</text>
</comment>
<dbReference type="SUPFAM" id="SSF69203">
    <property type="entry name" value="Nucleoplasmin-like core domain"/>
    <property type="match status" value="1"/>
</dbReference>
<evidence type="ECO:0000256" key="5">
    <source>
        <dbReference type="PROSITE-ProRule" id="PRU00277"/>
    </source>
</evidence>
<accession>A0A8T0GQP5</accession>
<dbReference type="PANTHER" id="PTHR43811:SF19">
    <property type="entry name" value="39 KDA FK506-BINDING NUCLEAR PROTEIN"/>
    <property type="match status" value="1"/>
</dbReference>
<evidence type="ECO:0000256" key="4">
    <source>
        <dbReference type="PIRNR" id="PIRNR001473"/>
    </source>
</evidence>
<comment type="catalytic activity">
    <reaction evidence="1 4 5">
        <text>[protein]-peptidylproline (omega=180) = [protein]-peptidylproline (omega=0)</text>
        <dbReference type="Rhea" id="RHEA:16237"/>
        <dbReference type="Rhea" id="RHEA-COMP:10747"/>
        <dbReference type="Rhea" id="RHEA-COMP:10748"/>
        <dbReference type="ChEBI" id="CHEBI:83833"/>
        <dbReference type="ChEBI" id="CHEBI:83834"/>
        <dbReference type="EC" id="5.2.1.8"/>
    </reaction>
</comment>
<reference evidence="8" key="1">
    <citation type="submission" date="2020-06" db="EMBL/GenBank/DDBJ databases">
        <title>WGS assembly of Ceratodon purpureus strain R40.</title>
        <authorList>
            <person name="Carey S.B."/>
            <person name="Jenkins J."/>
            <person name="Shu S."/>
            <person name="Lovell J.T."/>
            <person name="Sreedasyam A."/>
            <person name="Maumus F."/>
            <person name="Tiley G.P."/>
            <person name="Fernandez-Pozo N."/>
            <person name="Barry K."/>
            <person name="Chen C."/>
            <person name="Wang M."/>
            <person name="Lipzen A."/>
            <person name="Daum C."/>
            <person name="Saski C.A."/>
            <person name="Payton A.C."/>
            <person name="Mcbreen J.C."/>
            <person name="Conrad R.E."/>
            <person name="Kollar L.M."/>
            <person name="Olsson S."/>
            <person name="Huttunen S."/>
            <person name="Landis J.B."/>
            <person name="Wickett N.J."/>
            <person name="Johnson M.G."/>
            <person name="Rensing S.A."/>
            <person name="Grimwood J."/>
            <person name="Schmutz J."/>
            <person name="Mcdaniel S.F."/>
        </authorList>
    </citation>
    <scope>NUCLEOTIDE SEQUENCE</scope>
    <source>
        <strain evidence="8">R40</strain>
    </source>
</reference>
<feature type="domain" description="PPIase FKBP-type" evidence="7">
    <location>
        <begin position="327"/>
        <end position="415"/>
    </location>
</feature>
<dbReference type="InterPro" id="IPR001179">
    <property type="entry name" value="PPIase_FKBP_dom"/>
</dbReference>
<dbReference type="FunFam" id="3.10.50.40:FF:000006">
    <property type="entry name" value="Peptidyl-prolyl cis-trans isomerase"/>
    <property type="match status" value="1"/>
</dbReference>
<evidence type="ECO:0000256" key="1">
    <source>
        <dbReference type="ARBA" id="ARBA00000971"/>
    </source>
</evidence>
<sequence length="415" mass="44081">MTFWGVEIQPEKPYLHTDEDGMTKLHLSQATLGLDCKGKQRTVVKCKVGESPEVLLCSLVPGVQESCALDLLFDQEVTFTVSGATSVHLTGYYMPLEDPYDSEDEDDYDSEEEGFEFSEDEEDVSDLEGHPSSAVKIVEVGDEDAAKKAVLAITNGDKNGKKRKKGDSAVKAAKGEDTIMGEDDSEDEDGFALPGKKGAAEETPAKKQAVAGADGVPTPSAATPTADTPTSQGKKRKNRKKNKKNQHATETPEAKLNGEAPKATTPATTPAVTTPATTPAVTTPAAKPAEKETTPKKGASAVKKFPNGLEVETLAIGKPDGKKAAAGKKVAMQYIGKLKSNGKVFDSTVGKRAFEFRLGVGEVIKGWDVGVDGMRVGDKRRLTIPPQMAYGAKGVPGTIPGNSWLTFDVELVNVK</sequence>
<dbReference type="InterPro" id="IPR023566">
    <property type="entry name" value="PPIase_Fpr3/Fpr4-like"/>
</dbReference>
<organism evidence="8 9">
    <name type="scientific">Ceratodon purpureus</name>
    <name type="common">Fire moss</name>
    <name type="synonym">Dicranum purpureum</name>
    <dbReference type="NCBI Taxonomy" id="3225"/>
    <lineage>
        <taxon>Eukaryota</taxon>
        <taxon>Viridiplantae</taxon>
        <taxon>Streptophyta</taxon>
        <taxon>Embryophyta</taxon>
        <taxon>Bryophyta</taxon>
        <taxon>Bryophytina</taxon>
        <taxon>Bryopsida</taxon>
        <taxon>Dicranidae</taxon>
        <taxon>Pseudoditrichales</taxon>
        <taxon>Ditrichaceae</taxon>
        <taxon>Ceratodon</taxon>
    </lineage>
</organism>
<evidence type="ECO:0000313" key="8">
    <source>
        <dbReference type="EMBL" id="KAG0560619.1"/>
    </source>
</evidence>
<feature type="compositionally biased region" description="Low complexity" evidence="6">
    <location>
        <begin position="217"/>
        <end position="231"/>
    </location>
</feature>
<dbReference type="InterPro" id="IPR041232">
    <property type="entry name" value="NPL"/>
</dbReference>
<evidence type="ECO:0000313" key="9">
    <source>
        <dbReference type="Proteomes" id="UP000822688"/>
    </source>
</evidence>
<dbReference type="SUPFAM" id="SSF54534">
    <property type="entry name" value="FKBP-like"/>
    <property type="match status" value="1"/>
</dbReference>
<dbReference type="EC" id="5.2.1.8" evidence="4"/>
<dbReference type="GO" id="GO:0005634">
    <property type="term" value="C:nucleus"/>
    <property type="evidence" value="ECO:0007669"/>
    <property type="project" value="UniProtKB-ARBA"/>
</dbReference>
<feature type="compositionally biased region" description="Acidic residues" evidence="6">
    <location>
        <begin position="179"/>
        <end position="190"/>
    </location>
</feature>
<gene>
    <name evidence="8" type="ORF">KC19_9G000300</name>
</gene>
<dbReference type="Proteomes" id="UP000822688">
    <property type="component" value="Chromosome 9"/>
</dbReference>
<dbReference type="PANTHER" id="PTHR43811">
    <property type="entry name" value="FKBP-TYPE PEPTIDYL-PROLYL CIS-TRANS ISOMERASE FKPA"/>
    <property type="match status" value="1"/>
</dbReference>
<feature type="region of interest" description="Disordered" evidence="6">
    <location>
        <begin position="96"/>
        <end position="129"/>
    </location>
</feature>
<keyword evidence="3 4" id="KW-0413">Isomerase</keyword>
<dbReference type="GO" id="GO:0003755">
    <property type="term" value="F:peptidyl-prolyl cis-trans isomerase activity"/>
    <property type="evidence" value="ECO:0007669"/>
    <property type="project" value="UniProtKB-KW"/>
</dbReference>
<proteinExistence type="inferred from homology"/>
<name>A0A8T0GQP5_CERPU</name>
<feature type="region of interest" description="Disordered" evidence="6">
    <location>
        <begin position="157"/>
        <end position="300"/>
    </location>
</feature>
<dbReference type="Pfam" id="PF00254">
    <property type="entry name" value="FKBP_C"/>
    <property type="match status" value="1"/>
</dbReference>
<feature type="compositionally biased region" description="Low complexity" evidence="6">
    <location>
        <begin position="260"/>
        <end position="287"/>
    </location>
</feature>
<dbReference type="Gene3D" id="3.10.50.40">
    <property type="match status" value="1"/>
</dbReference>
<feature type="compositionally biased region" description="Acidic residues" evidence="6">
    <location>
        <begin position="98"/>
        <end position="126"/>
    </location>
</feature>
<dbReference type="PIRSF" id="PIRSF001473">
    <property type="entry name" value="FK506-bp_FPR3"/>
    <property type="match status" value="1"/>
</dbReference>
<dbReference type="InterPro" id="IPR046357">
    <property type="entry name" value="PPIase_dom_sf"/>
</dbReference>
<dbReference type="InterPro" id="IPR036824">
    <property type="entry name" value="Nucleoplasmin_core_dom_sf"/>
</dbReference>
<evidence type="ECO:0000256" key="3">
    <source>
        <dbReference type="ARBA" id="ARBA00023235"/>
    </source>
</evidence>
<evidence type="ECO:0000256" key="6">
    <source>
        <dbReference type="SAM" id="MobiDB-lite"/>
    </source>
</evidence>
<dbReference type="OrthoDB" id="1902587at2759"/>
<comment type="caution">
    <text evidence="8">The sequence shown here is derived from an EMBL/GenBank/DDBJ whole genome shotgun (WGS) entry which is preliminary data.</text>
</comment>